<organism evidence="1 2">
    <name type="scientific">Trifolium medium</name>
    <dbReference type="NCBI Taxonomy" id="97028"/>
    <lineage>
        <taxon>Eukaryota</taxon>
        <taxon>Viridiplantae</taxon>
        <taxon>Streptophyta</taxon>
        <taxon>Embryophyta</taxon>
        <taxon>Tracheophyta</taxon>
        <taxon>Spermatophyta</taxon>
        <taxon>Magnoliopsida</taxon>
        <taxon>eudicotyledons</taxon>
        <taxon>Gunneridae</taxon>
        <taxon>Pentapetalae</taxon>
        <taxon>rosids</taxon>
        <taxon>fabids</taxon>
        <taxon>Fabales</taxon>
        <taxon>Fabaceae</taxon>
        <taxon>Papilionoideae</taxon>
        <taxon>50 kb inversion clade</taxon>
        <taxon>NPAAA clade</taxon>
        <taxon>Hologalegina</taxon>
        <taxon>IRL clade</taxon>
        <taxon>Trifolieae</taxon>
        <taxon>Trifolium</taxon>
    </lineage>
</organism>
<dbReference type="EMBL" id="LXQA010360422">
    <property type="protein sequence ID" value="MCI46650.1"/>
    <property type="molecule type" value="Genomic_DNA"/>
</dbReference>
<sequence>PHFEDADWSR</sequence>
<keyword evidence="2" id="KW-1185">Reference proteome</keyword>
<evidence type="ECO:0000313" key="1">
    <source>
        <dbReference type="EMBL" id="MCI46650.1"/>
    </source>
</evidence>
<proteinExistence type="predicted"/>
<evidence type="ECO:0000313" key="2">
    <source>
        <dbReference type="Proteomes" id="UP000265520"/>
    </source>
</evidence>
<feature type="non-terminal residue" evidence="1">
    <location>
        <position position="1"/>
    </location>
</feature>
<reference evidence="1 2" key="1">
    <citation type="journal article" date="2018" name="Front. Plant Sci.">
        <title>Red Clover (Trifolium pratense) and Zigzag Clover (T. medium) - A Picture of Genomic Similarities and Differences.</title>
        <authorList>
            <person name="Dluhosova J."/>
            <person name="Istvanek J."/>
            <person name="Nedelnik J."/>
            <person name="Repkova J."/>
        </authorList>
    </citation>
    <scope>NUCLEOTIDE SEQUENCE [LARGE SCALE GENOMIC DNA]</scope>
    <source>
        <strain evidence="2">cv. 10/8</strain>
        <tissue evidence="1">Leaf</tissue>
    </source>
</reference>
<name>A0A392SFB7_9FABA</name>
<comment type="caution">
    <text evidence="1">The sequence shown here is derived from an EMBL/GenBank/DDBJ whole genome shotgun (WGS) entry which is preliminary data.</text>
</comment>
<dbReference type="Proteomes" id="UP000265520">
    <property type="component" value="Unassembled WGS sequence"/>
</dbReference>
<accession>A0A392SFB7</accession>
<protein>
    <submittedName>
        <fullName evidence="1">Uncharacterized protein</fullName>
    </submittedName>
</protein>